<evidence type="ECO:0000313" key="2">
    <source>
        <dbReference type="EMBL" id="MCS5710453.1"/>
    </source>
</evidence>
<evidence type="ECO:0008006" key="4">
    <source>
        <dbReference type="Google" id="ProtNLM"/>
    </source>
</evidence>
<dbReference type="EMBL" id="LKAJ02000001">
    <property type="protein sequence ID" value="MCS5710453.1"/>
    <property type="molecule type" value="Genomic_DNA"/>
</dbReference>
<dbReference type="EMBL" id="LKAJ01000003">
    <property type="protein sequence ID" value="KRG21856.1"/>
    <property type="molecule type" value="Genomic_DNA"/>
</dbReference>
<evidence type="ECO:0000313" key="3">
    <source>
        <dbReference type="Proteomes" id="UP000051497"/>
    </source>
</evidence>
<proteinExistence type="predicted"/>
<reference evidence="2" key="3">
    <citation type="submission" date="2021-06" db="EMBL/GenBank/DDBJ databases">
        <title>Genomic Description and Analysis of Intracellular Bacteria, Candidatus Berkiella cookevillensis and Candidatus Berkiella aquae.</title>
        <authorList>
            <person name="Kidane D.T."/>
            <person name="Mehari Y.T."/>
            <person name="Rice F.C."/>
            <person name="Arivett B.A."/>
            <person name="Farone A.L."/>
            <person name="Berk S.G."/>
            <person name="Farone M.B."/>
        </authorList>
    </citation>
    <scope>NUCLEOTIDE SEQUENCE</scope>
    <source>
        <strain evidence="2">HT99</strain>
    </source>
</reference>
<organism evidence="1">
    <name type="scientific">Candidatus Berkiella aquae</name>
    <dbReference type="NCBI Taxonomy" id="295108"/>
    <lineage>
        <taxon>Bacteria</taxon>
        <taxon>Pseudomonadati</taxon>
        <taxon>Pseudomonadota</taxon>
        <taxon>Gammaproteobacteria</taxon>
        <taxon>Candidatus Berkiellales</taxon>
        <taxon>Candidatus Berkiellaceae</taxon>
        <taxon>Candidatus Berkiella</taxon>
    </lineage>
</organism>
<gene>
    <name evidence="2" type="ORF">HT99x_003350</name>
    <name evidence="1" type="ORF">HT99x_01049</name>
</gene>
<protein>
    <recommendedName>
        <fullName evidence="4">CsbD-like domain-containing protein</fullName>
    </recommendedName>
</protein>
<comment type="caution">
    <text evidence="1">The sequence shown here is derived from an EMBL/GenBank/DDBJ whole genome shotgun (WGS) entry which is preliminary data.</text>
</comment>
<dbReference type="SUPFAM" id="SSF69047">
    <property type="entry name" value="Hypothetical protein YjbJ"/>
    <property type="match status" value="1"/>
</dbReference>
<reference evidence="2" key="2">
    <citation type="journal article" date="2016" name="Genome Announc.">
        <title>Draft Genome Sequences of Two Novel Amoeba-Resistant Intranuclear Bacteria, 'Candidatus Berkiella cookevillensis' and 'Candidatus Berkiella aquae'.</title>
        <authorList>
            <person name="Mehari Y.T."/>
            <person name="Arivett B.A."/>
            <person name="Farone A.L."/>
            <person name="Gunderson J.H."/>
            <person name="Farone M.B."/>
        </authorList>
    </citation>
    <scope>NUCLEOTIDE SEQUENCE</scope>
    <source>
        <strain evidence="2">HT99</strain>
    </source>
</reference>
<keyword evidence="3" id="KW-1185">Reference proteome</keyword>
<dbReference type="AlphaFoldDB" id="A0A0Q9YME4"/>
<reference evidence="1" key="1">
    <citation type="submission" date="2015-09" db="EMBL/GenBank/DDBJ databases">
        <title>Draft Genome Sequences of Two Novel Amoeba-resistant Intranuclear Bacteria, Candidatus Berkiella cookevillensis and Candidatus Berkiella aquae.</title>
        <authorList>
            <person name="Mehari Y.T."/>
            <person name="Arivett B.A."/>
            <person name="Farone A.L."/>
            <person name="Gunderson J.H."/>
            <person name="Farone M.B."/>
        </authorList>
    </citation>
    <scope>NUCLEOTIDE SEQUENCE [LARGE SCALE GENOMIC DNA]</scope>
    <source>
        <strain evidence="1">HT99</strain>
    </source>
</reference>
<evidence type="ECO:0000313" key="1">
    <source>
        <dbReference type="EMBL" id="KRG21856.1"/>
    </source>
</evidence>
<dbReference type="Gene3D" id="1.10.1470.10">
    <property type="entry name" value="YjbJ"/>
    <property type="match status" value="1"/>
</dbReference>
<sequence length="100" mass="12293">MHYTKNIFFYGKNGGSNLNNRNYYQYKIKDANDLIQVHWEEVKLKLRLWWREFTQHDVAMLEDKTESLCALLRKRYGYTKERAEIEIKKFIKAYGWEVQH</sequence>
<dbReference type="STRING" id="295108.HT99x_01049"/>
<accession>A0A0Q9YME4</accession>
<dbReference type="InterPro" id="IPR036629">
    <property type="entry name" value="YjbJ_sf"/>
</dbReference>
<dbReference type="RefSeq" id="WP_083482819.1">
    <property type="nucleotide sequence ID" value="NZ_LKAJ02000001.1"/>
</dbReference>
<name>A0A0Q9YME4_9GAMM</name>
<dbReference type="Proteomes" id="UP000051497">
    <property type="component" value="Unassembled WGS sequence"/>
</dbReference>